<dbReference type="EMBL" id="BK014672">
    <property type="protein sequence ID" value="DAD67241.1"/>
    <property type="molecule type" value="Genomic_DNA"/>
</dbReference>
<evidence type="ECO:0000313" key="1">
    <source>
        <dbReference type="EMBL" id="DAD67241.1"/>
    </source>
</evidence>
<proteinExistence type="predicted"/>
<reference evidence="1" key="1">
    <citation type="journal article" date="2021" name="Proc. Natl. Acad. Sci. U.S.A.">
        <title>A Catalog of Tens of Thousands of Viruses from Human Metagenomes Reveals Hidden Associations with Chronic Diseases.</title>
        <authorList>
            <person name="Tisza M.J."/>
            <person name="Buck C.B."/>
        </authorList>
    </citation>
    <scope>NUCLEOTIDE SEQUENCE</scope>
    <source>
        <strain evidence="1">CtXOZ1</strain>
    </source>
</reference>
<sequence>MRELQRLLAEVEQKLNVTQLEWYRSCPDPIQPLIKGSRSYQKL</sequence>
<accession>A0A8S5LBD5</accession>
<protein>
    <submittedName>
        <fullName evidence="1">Uncharacterized protein</fullName>
    </submittedName>
</protein>
<name>A0A8S5LBD5_9CAUD</name>
<organism evidence="1">
    <name type="scientific">Siphoviridae sp. ctXOZ1</name>
    <dbReference type="NCBI Taxonomy" id="2823585"/>
    <lineage>
        <taxon>Viruses</taxon>
        <taxon>Duplodnaviria</taxon>
        <taxon>Heunggongvirae</taxon>
        <taxon>Uroviricota</taxon>
        <taxon>Caudoviricetes</taxon>
    </lineage>
</organism>